<proteinExistence type="predicted"/>
<accession>T0BP89</accession>
<gene>
    <name evidence="1" type="ORF">K1I37_08580</name>
</gene>
<sequence>MQAPIWIYFIVFAKLVILATALLGGVPVLERRVHKAEEALGGITRIVKKGSTRYVEIIPQEEQTVLTKMAR</sequence>
<name>T0BP89_ALIAG</name>
<dbReference type="OrthoDB" id="9948130at2"/>
<evidence type="ECO:0000313" key="2">
    <source>
        <dbReference type="Proteomes" id="UP000829401"/>
    </source>
</evidence>
<dbReference type="KEGG" id="aaco:K1I37_08580"/>
<dbReference type="STRING" id="1356854.N007_15130"/>
<dbReference type="EMBL" id="CP080467">
    <property type="protein sequence ID" value="UNO50497.1"/>
    <property type="molecule type" value="Genomic_DNA"/>
</dbReference>
<dbReference type="RefSeq" id="WP_021298206.1">
    <property type="nucleotide sequence ID" value="NZ_AURB01000179.1"/>
</dbReference>
<dbReference type="AlphaFoldDB" id="T0BP89"/>
<protein>
    <submittedName>
        <fullName evidence="1">Uncharacterized protein</fullName>
    </submittedName>
</protein>
<organism evidence="1 2">
    <name type="scientific">Alicyclobacillus acidoterrestris (strain ATCC 49025 / DSM 3922 / CIP 106132 / NCIMB 13137 / GD3B)</name>
    <dbReference type="NCBI Taxonomy" id="1356854"/>
    <lineage>
        <taxon>Bacteria</taxon>
        <taxon>Bacillati</taxon>
        <taxon>Bacillota</taxon>
        <taxon>Bacilli</taxon>
        <taxon>Bacillales</taxon>
        <taxon>Alicyclobacillaceae</taxon>
        <taxon>Alicyclobacillus</taxon>
    </lineage>
</organism>
<dbReference type="Proteomes" id="UP000829401">
    <property type="component" value="Chromosome"/>
</dbReference>
<accession>A0A9E7D147</accession>
<evidence type="ECO:0000313" key="1">
    <source>
        <dbReference type="EMBL" id="UNO50497.1"/>
    </source>
</evidence>
<keyword evidence="2" id="KW-1185">Reference proteome</keyword>
<reference evidence="2" key="1">
    <citation type="journal article" date="2022" name="G3 (Bethesda)">
        <title>Unveiling the complete genome sequence of Alicyclobacillus acidoterrestris DSM 3922T, a taint-producing strain.</title>
        <authorList>
            <person name="Leonardo I.C."/>
            <person name="Barreto Crespo M.T."/>
            <person name="Gaspar F.B."/>
        </authorList>
    </citation>
    <scope>NUCLEOTIDE SEQUENCE [LARGE SCALE GENOMIC DNA]</scope>
    <source>
        <strain evidence="2">DSM 3922</strain>
    </source>
</reference>